<sequence length="478" mass="53120">MKLNKIKIFLASTGLLLGASCNDARDIVQDGIISDQNVWENVNDLQLGLNSVYGQYSFENQINFNGIFTDNIKRGTSSNGQGQGLYNFNLIPNTSEATSIYAGNYAGINYANRVLNGVETLEFEGAEQEQENNIEAQLLTLRAIFHFNLFQYYTEDYSDPNGLAIPIVDYVPEITATPERNTVSEVLAFINADLDRASELISSETVTGDYFYINANTINAVKAQVALIEANYQTAINLAEELVSKYPLSNTDEYTAMFRDEAQGEAIFSLARGQGDSQVAGLFYFNTVALDGDPYLEVSNGLYNELNSQDVRKEVIVGPESQYIGEDSENNILLINKYPGSVEPLINDIKLIRSSEMQLIIAEAKARLNDLAGAAQAIKELRDVRFGSTQPLPNYSNLNNALSEILKERRLEFAFEGKRYLDIKRIGKDINRGINRNSTDCASFSASCGLPRQDYRFTLPIPQLELNANSNITQNTGY</sequence>
<dbReference type="RefSeq" id="WP_219040503.1">
    <property type="nucleotide sequence ID" value="NZ_JAHWDF010000010.1"/>
</dbReference>
<comment type="caution">
    <text evidence="7">The sequence shown here is derived from an EMBL/GenBank/DDBJ whole genome shotgun (WGS) entry which is preliminary data.</text>
</comment>
<proteinExistence type="predicted"/>
<dbReference type="EMBL" id="JAHWDF010000010">
    <property type="protein sequence ID" value="MBW2962224.1"/>
    <property type="molecule type" value="Genomic_DNA"/>
</dbReference>
<keyword evidence="8" id="KW-1185">Reference proteome</keyword>
<organism evidence="7 8">
    <name type="scientific">Mesonia aestuariivivens</name>
    <dbReference type="NCBI Taxonomy" id="2796128"/>
    <lineage>
        <taxon>Bacteria</taxon>
        <taxon>Pseudomonadati</taxon>
        <taxon>Bacteroidota</taxon>
        <taxon>Flavobacteriia</taxon>
        <taxon>Flavobacteriales</taxon>
        <taxon>Flavobacteriaceae</taxon>
        <taxon>Mesonia</taxon>
    </lineage>
</organism>
<comment type="subcellular location">
    <subcellularLocation>
        <location evidence="1">Cell outer membrane</location>
    </subcellularLocation>
</comment>
<dbReference type="PROSITE" id="PS51257">
    <property type="entry name" value="PROKAR_LIPOPROTEIN"/>
    <property type="match status" value="1"/>
</dbReference>
<evidence type="ECO:0000313" key="7">
    <source>
        <dbReference type="EMBL" id="MBW2962224.1"/>
    </source>
</evidence>
<keyword evidence="3" id="KW-0472">Membrane</keyword>
<evidence type="ECO:0000256" key="4">
    <source>
        <dbReference type="ARBA" id="ARBA00023237"/>
    </source>
</evidence>
<evidence type="ECO:0000256" key="3">
    <source>
        <dbReference type="ARBA" id="ARBA00023136"/>
    </source>
</evidence>
<keyword evidence="4" id="KW-0998">Cell outer membrane</keyword>
<accession>A0ABS6W3D4</accession>
<feature type="domain" description="SusD-like N-terminal" evidence="6">
    <location>
        <begin position="37"/>
        <end position="207"/>
    </location>
</feature>
<evidence type="ECO:0000313" key="8">
    <source>
        <dbReference type="Proteomes" id="UP000719267"/>
    </source>
</evidence>
<reference evidence="7 8" key="1">
    <citation type="submission" date="2021-07" db="EMBL/GenBank/DDBJ databases">
        <title>Mesonia aestuariivivens sp. nov., isolated from a tidal flat.</title>
        <authorList>
            <person name="Kim Y.-O."/>
            <person name="Yoon J.-H."/>
        </authorList>
    </citation>
    <scope>NUCLEOTIDE SEQUENCE [LARGE SCALE GENOMIC DNA]</scope>
    <source>
        <strain evidence="7 8">JHPTF-M18</strain>
    </source>
</reference>
<dbReference type="Proteomes" id="UP000719267">
    <property type="component" value="Unassembled WGS sequence"/>
</dbReference>
<evidence type="ECO:0000256" key="2">
    <source>
        <dbReference type="ARBA" id="ARBA00022729"/>
    </source>
</evidence>
<evidence type="ECO:0000259" key="6">
    <source>
        <dbReference type="Pfam" id="PF14322"/>
    </source>
</evidence>
<keyword evidence="2" id="KW-0732">Signal</keyword>
<feature type="domain" description="RagB/SusD" evidence="5">
    <location>
        <begin position="347"/>
        <end position="478"/>
    </location>
</feature>
<evidence type="ECO:0000256" key="1">
    <source>
        <dbReference type="ARBA" id="ARBA00004442"/>
    </source>
</evidence>
<evidence type="ECO:0000259" key="5">
    <source>
        <dbReference type="Pfam" id="PF07980"/>
    </source>
</evidence>
<dbReference type="InterPro" id="IPR033985">
    <property type="entry name" value="SusD-like_N"/>
</dbReference>
<name>A0ABS6W3D4_9FLAO</name>
<dbReference type="Pfam" id="PF14322">
    <property type="entry name" value="SusD-like_3"/>
    <property type="match status" value="1"/>
</dbReference>
<gene>
    <name evidence="7" type="ORF">KW502_10470</name>
</gene>
<protein>
    <submittedName>
        <fullName evidence="7">RagB/SusD family nutrient uptake outer membrane protein</fullName>
    </submittedName>
</protein>
<dbReference type="Pfam" id="PF07980">
    <property type="entry name" value="SusD_RagB"/>
    <property type="match status" value="1"/>
</dbReference>
<dbReference type="InterPro" id="IPR012944">
    <property type="entry name" value="SusD_RagB_dom"/>
</dbReference>